<keyword evidence="8 13" id="KW-1133">Transmembrane helix</keyword>
<comment type="similarity">
    <text evidence="2 12">Belongs to the ATPase protein 8 family.</text>
</comment>
<dbReference type="GO" id="GO:0031966">
    <property type="term" value="C:mitochondrial membrane"/>
    <property type="evidence" value="ECO:0007669"/>
    <property type="project" value="UniProtKB-SubCell"/>
</dbReference>
<evidence type="ECO:0000256" key="13">
    <source>
        <dbReference type="SAM" id="Phobius"/>
    </source>
</evidence>
<reference evidence="14" key="1">
    <citation type="journal article" date="2016" name="Gene">
        <title>The complete mitogenomes of Calameuta filiformis (Eversmann, 1847) and Calameuta idolon (Rossi, 1794) (Hymenoptera: Cephidae): The remarkable features of the elongated A+T rich region in Cephini.</title>
        <authorList>
            <person name="Mahir Korkmaz E."/>
            <person name="Budak M."/>
            <person name="Ordek M.N."/>
            <person name="Basibuyuk H.H."/>
        </authorList>
    </citation>
    <scope>NUCLEOTIDE SEQUENCE</scope>
</reference>
<evidence type="ECO:0000256" key="5">
    <source>
        <dbReference type="ARBA" id="ARBA00022547"/>
    </source>
</evidence>
<dbReference type="GO" id="GO:0015078">
    <property type="term" value="F:proton transmembrane transporter activity"/>
    <property type="evidence" value="ECO:0007669"/>
    <property type="project" value="InterPro"/>
</dbReference>
<keyword evidence="5 12" id="KW-0138">CF(0)</keyword>
<evidence type="ECO:0000256" key="9">
    <source>
        <dbReference type="ARBA" id="ARBA00023065"/>
    </source>
</evidence>
<evidence type="ECO:0000256" key="4">
    <source>
        <dbReference type="ARBA" id="ARBA00022448"/>
    </source>
</evidence>
<organism evidence="14">
    <name type="scientific">Calameuta filiformis</name>
    <dbReference type="NCBI Taxonomy" id="222804"/>
    <lineage>
        <taxon>Eukaryota</taxon>
        <taxon>Metazoa</taxon>
        <taxon>Ecdysozoa</taxon>
        <taxon>Arthropoda</taxon>
        <taxon>Hexapoda</taxon>
        <taxon>Insecta</taxon>
        <taxon>Pterygota</taxon>
        <taxon>Neoptera</taxon>
        <taxon>Endopterygota</taxon>
        <taxon>Hymenoptera</taxon>
        <taxon>Cephoidea</taxon>
        <taxon>Cephidae</taxon>
        <taxon>Calameuta</taxon>
    </lineage>
</organism>
<keyword evidence="9 12" id="KW-0406">Ion transport</keyword>
<dbReference type="InterPro" id="IPR001421">
    <property type="entry name" value="ATP8_metazoa"/>
</dbReference>
<keyword evidence="4 12" id="KW-0813">Transport</keyword>
<evidence type="ECO:0000256" key="11">
    <source>
        <dbReference type="ARBA" id="ARBA00023136"/>
    </source>
</evidence>
<evidence type="ECO:0000256" key="6">
    <source>
        <dbReference type="ARBA" id="ARBA00022692"/>
    </source>
</evidence>
<evidence type="ECO:0000256" key="7">
    <source>
        <dbReference type="ARBA" id="ARBA00022781"/>
    </source>
</evidence>
<evidence type="ECO:0000256" key="10">
    <source>
        <dbReference type="ARBA" id="ARBA00023128"/>
    </source>
</evidence>
<sequence length="56" mass="7000">MPQMSPMNWLILMFFFTMILFMCMCMIYYIYLPQNSNKSIPLNNLKFKKNHLNWKW</sequence>
<keyword evidence="6 12" id="KW-0812">Transmembrane</keyword>
<evidence type="ECO:0000313" key="14">
    <source>
        <dbReference type="EMBL" id="ALM04131.1"/>
    </source>
</evidence>
<evidence type="ECO:0000256" key="2">
    <source>
        <dbReference type="ARBA" id="ARBA00008892"/>
    </source>
</evidence>
<dbReference type="AlphaFoldDB" id="A0A0S1S683"/>
<accession>A0A0S1S683</accession>
<dbReference type="GO" id="GO:0045259">
    <property type="term" value="C:proton-transporting ATP synthase complex"/>
    <property type="evidence" value="ECO:0007669"/>
    <property type="project" value="UniProtKB-KW"/>
</dbReference>
<keyword evidence="7 12" id="KW-0375">Hydrogen ion transport</keyword>
<evidence type="ECO:0000256" key="3">
    <source>
        <dbReference type="ARBA" id="ARBA00011291"/>
    </source>
</evidence>
<evidence type="ECO:0000256" key="12">
    <source>
        <dbReference type="RuleBase" id="RU003661"/>
    </source>
</evidence>
<protein>
    <recommendedName>
        <fullName evidence="12">ATP synthase complex subunit 8</fullName>
    </recommendedName>
</protein>
<keyword evidence="10 12" id="KW-0496">Mitochondrion</keyword>
<comment type="subcellular location">
    <subcellularLocation>
        <location evidence="1 12">Mitochondrion membrane</location>
        <topology evidence="1 12">Single-pass membrane protein</topology>
    </subcellularLocation>
</comment>
<dbReference type="EMBL" id="KT260167">
    <property type="protein sequence ID" value="ALM04131.1"/>
    <property type="molecule type" value="Genomic_DNA"/>
</dbReference>
<keyword evidence="11 13" id="KW-0472">Membrane</keyword>
<gene>
    <name evidence="14" type="primary">ATP8</name>
</gene>
<evidence type="ECO:0000256" key="1">
    <source>
        <dbReference type="ARBA" id="ARBA00004304"/>
    </source>
</evidence>
<dbReference type="GeneID" id="26220035"/>
<geneLocation type="mitochondrion" evidence="14"/>
<dbReference type="CTD" id="4509"/>
<dbReference type="RefSeq" id="YP_009180575.1">
    <property type="nucleotide sequence ID" value="NC_028445.1"/>
</dbReference>
<name>A0A0S1S683_9HYME</name>
<proteinExistence type="inferred from homology"/>
<evidence type="ECO:0000256" key="8">
    <source>
        <dbReference type="ARBA" id="ARBA00022989"/>
    </source>
</evidence>
<dbReference type="GO" id="GO:0015986">
    <property type="term" value="P:proton motive force-driven ATP synthesis"/>
    <property type="evidence" value="ECO:0007669"/>
    <property type="project" value="InterPro"/>
</dbReference>
<comment type="subunit">
    <text evidence="3">F-type ATPases have 2 components, CF(1) - the catalytic core - and CF(0) - the membrane proton channel.</text>
</comment>
<dbReference type="Pfam" id="PF00895">
    <property type="entry name" value="ATP-synt_8"/>
    <property type="match status" value="1"/>
</dbReference>
<feature type="transmembrane region" description="Helical" evidence="13">
    <location>
        <begin position="9"/>
        <end position="31"/>
    </location>
</feature>